<comment type="caution">
    <text evidence="1">The sequence shown here is derived from an EMBL/GenBank/DDBJ whole genome shotgun (WGS) entry which is preliminary data.</text>
</comment>
<dbReference type="PANTHER" id="PTHR38456">
    <property type="entry name" value="CYCLIC DI-AMP RECEPTOR A"/>
    <property type="match status" value="1"/>
</dbReference>
<accession>A0A4R3MIX4</accession>
<organism evidence="1 2">
    <name type="scientific">Natranaerovirga pectinivora</name>
    <dbReference type="NCBI Taxonomy" id="682400"/>
    <lineage>
        <taxon>Bacteria</taxon>
        <taxon>Bacillati</taxon>
        <taxon>Bacillota</taxon>
        <taxon>Clostridia</taxon>
        <taxon>Lachnospirales</taxon>
        <taxon>Natranaerovirgaceae</taxon>
        <taxon>Natranaerovirga</taxon>
    </lineage>
</organism>
<dbReference type="InterPro" id="IPR011322">
    <property type="entry name" value="N-reg_PII-like_a/b"/>
</dbReference>
<dbReference type="OrthoDB" id="9794275at2"/>
<name>A0A4R3MIX4_9FIRM</name>
<evidence type="ECO:0000313" key="2">
    <source>
        <dbReference type="Proteomes" id="UP000294902"/>
    </source>
</evidence>
<keyword evidence="2" id="KW-1185">Reference proteome</keyword>
<dbReference type="SUPFAM" id="SSF54913">
    <property type="entry name" value="GlnB-like"/>
    <property type="match status" value="1"/>
</dbReference>
<dbReference type="EMBL" id="SMAL01000015">
    <property type="protein sequence ID" value="TCT11685.1"/>
    <property type="molecule type" value="Genomic_DNA"/>
</dbReference>
<dbReference type="Proteomes" id="UP000294902">
    <property type="component" value="Unassembled WGS sequence"/>
</dbReference>
<dbReference type="PANTHER" id="PTHR38456:SF1">
    <property type="entry name" value="CYCLIC DI-AMP RECEPTOR A"/>
    <property type="match status" value="1"/>
</dbReference>
<dbReference type="Gene3D" id="3.30.70.120">
    <property type="match status" value="1"/>
</dbReference>
<dbReference type="InterPro" id="IPR015867">
    <property type="entry name" value="N-reg_PII/ATP_PRibTrfase_C"/>
</dbReference>
<sequence>MKLVITIVQDEDTNKLIQRLNQEGFMATKLASTGGFLKTGNTTIFVGVEESKVEDVIEIIKEVCKTTKQMSLLNQPIASMTEGYISYPIEVSVGGATIFVVDVEKYLKI</sequence>
<dbReference type="InterPro" id="IPR010375">
    <property type="entry name" value="CdAMP_rec"/>
</dbReference>
<gene>
    <name evidence="1" type="ORF">EDC18_11530</name>
</gene>
<evidence type="ECO:0000313" key="1">
    <source>
        <dbReference type="EMBL" id="TCT11685.1"/>
    </source>
</evidence>
<protein>
    <submittedName>
        <fullName evidence="1">Uncharacterized protein YaaQ</fullName>
    </submittedName>
</protein>
<dbReference type="RefSeq" id="WP_132254139.1">
    <property type="nucleotide sequence ID" value="NZ_SMAL01000015.1"/>
</dbReference>
<proteinExistence type="predicted"/>
<dbReference type="Pfam" id="PF06153">
    <property type="entry name" value="CdAMP_rec"/>
    <property type="match status" value="1"/>
</dbReference>
<dbReference type="AlphaFoldDB" id="A0A4R3MIX4"/>
<reference evidence="1 2" key="1">
    <citation type="submission" date="2019-03" db="EMBL/GenBank/DDBJ databases">
        <title>Genomic Encyclopedia of Type Strains, Phase IV (KMG-IV): sequencing the most valuable type-strain genomes for metagenomic binning, comparative biology and taxonomic classification.</title>
        <authorList>
            <person name="Goeker M."/>
        </authorList>
    </citation>
    <scope>NUCLEOTIDE SEQUENCE [LARGE SCALE GENOMIC DNA]</scope>
    <source>
        <strain evidence="1 2">DSM 24629</strain>
    </source>
</reference>